<dbReference type="EMBL" id="PDCK01000042">
    <property type="protein sequence ID" value="PRQ40377.1"/>
    <property type="molecule type" value="Genomic_DNA"/>
</dbReference>
<dbReference type="AlphaFoldDB" id="A0A2P6R1S1"/>
<dbReference type="InterPro" id="IPR034577">
    <property type="entry name" value="NIMIN-2"/>
</dbReference>
<evidence type="ECO:0008006" key="4">
    <source>
        <dbReference type="Google" id="ProtNLM"/>
    </source>
</evidence>
<feature type="region of interest" description="Disordered" evidence="1">
    <location>
        <begin position="73"/>
        <end position="101"/>
    </location>
</feature>
<evidence type="ECO:0000313" key="2">
    <source>
        <dbReference type="EMBL" id="PRQ40377.1"/>
    </source>
</evidence>
<keyword evidence="3" id="KW-1185">Reference proteome</keyword>
<evidence type="ECO:0000256" key="1">
    <source>
        <dbReference type="SAM" id="MobiDB-lite"/>
    </source>
</evidence>
<gene>
    <name evidence="2" type="ORF">RchiOBHm_Chr4g0435341</name>
</gene>
<organism evidence="2 3">
    <name type="scientific">Rosa chinensis</name>
    <name type="common">China rose</name>
    <dbReference type="NCBI Taxonomy" id="74649"/>
    <lineage>
        <taxon>Eukaryota</taxon>
        <taxon>Viridiplantae</taxon>
        <taxon>Streptophyta</taxon>
        <taxon>Embryophyta</taxon>
        <taxon>Tracheophyta</taxon>
        <taxon>Spermatophyta</taxon>
        <taxon>Magnoliopsida</taxon>
        <taxon>eudicotyledons</taxon>
        <taxon>Gunneridae</taxon>
        <taxon>Pentapetalae</taxon>
        <taxon>rosids</taxon>
        <taxon>fabids</taxon>
        <taxon>Rosales</taxon>
        <taxon>Rosaceae</taxon>
        <taxon>Rosoideae</taxon>
        <taxon>Rosoideae incertae sedis</taxon>
        <taxon>Rosa</taxon>
    </lineage>
</organism>
<feature type="compositionally biased region" description="Basic and acidic residues" evidence="1">
    <location>
        <begin position="1"/>
        <end position="23"/>
    </location>
</feature>
<proteinExistence type="predicted"/>
<dbReference type="GO" id="GO:0010112">
    <property type="term" value="P:regulation of systemic acquired resistance"/>
    <property type="evidence" value="ECO:0007669"/>
    <property type="project" value="InterPro"/>
</dbReference>
<dbReference type="PANTHER" id="PTHR35735:SF8">
    <property type="entry name" value="PROTEIN NIM1-INTERACTING 2"/>
    <property type="match status" value="1"/>
</dbReference>
<dbReference type="OrthoDB" id="1098796at2759"/>
<comment type="caution">
    <text evidence="2">The sequence shown here is derived from an EMBL/GenBank/DDBJ whole genome shotgun (WGS) entry which is preliminary data.</text>
</comment>
<protein>
    <recommendedName>
        <fullName evidence="4">Protein NIM1-INTERACTING 2</fullName>
    </recommendedName>
</protein>
<dbReference type="Proteomes" id="UP000238479">
    <property type="component" value="Chromosome 4"/>
</dbReference>
<reference evidence="2 3" key="1">
    <citation type="journal article" date="2018" name="Nat. Genet.">
        <title>The Rosa genome provides new insights in the design of modern roses.</title>
        <authorList>
            <person name="Bendahmane M."/>
        </authorList>
    </citation>
    <scope>NUCLEOTIDE SEQUENCE [LARGE SCALE GENOMIC DNA]</scope>
    <source>
        <strain evidence="3">cv. Old Blush</strain>
    </source>
</reference>
<dbReference type="OMA" id="VEENHIV"/>
<feature type="region of interest" description="Disordered" evidence="1">
    <location>
        <begin position="1"/>
        <end position="28"/>
    </location>
</feature>
<evidence type="ECO:0000313" key="3">
    <source>
        <dbReference type="Proteomes" id="UP000238479"/>
    </source>
</evidence>
<feature type="compositionally biased region" description="Basic and acidic residues" evidence="1">
    <location>
        <begin position="73"/>
        <end position="86"/>
    </location>
</feature>
<sequence length="101" mass="11339">MDAEKRKRDDEGEIDGKRAKSEDDNGAVVTEEEVEEFFTIIRRIHVAARQFGKPEGAAGPKLTTTSEKLRLSFEARDFEEEKRPEADSGLDLNSDPPSEES</sequence>
<dbReference type="Gramene" id="PRQ40377">
    <property type="protein sequence ID" value="PRQ40377"/>
    <property type="gene ID" value="RchiOBHm_Chr4g0435341"/>
</dbReference>
<name>A0A2P6R1S1_ROSCH</name>
<accession>A0A2P6R1S1</accession>
<dbReference type="PANTHER" id="PTHR35735">
    <property type="entry name" value="PROTEIN NIM1-INTERACTING 2"/>
    <property type="match status" value="1"/>
</dbReference>